<dbReference type="GO" id="GO:0005737">
    <property type="term" value="C:cytoplasm"/>
    <property type="evidence" value="ECO:0007669"/>
    <property type="project" value="TreeGrafter"/>
</dbReference>
<dbReference type="Pfam" id="PF00211">
    <property type="entry name" value="Guanylate_cyc"/>
    <property type="match status" value="1"/>
</dbReference>
<dbReference type="RefSeq" id="WP_183320722.1">
    <property type="nucleotide sequence ID" value="NZ_JACHVQ010000001.1"/>
</dbReference>
<evidence type="ECO:0000259" key="3">
    <source>
        <dbReference type="PROSITE" id="PS50125"/>
    </source>
</evidence>
<dbReference type="GO" id="GO:0005524">
    <property type="term" value="F:ATP binding"/>
    <property type="evidence" value="ECO:0007669"/>
    <property type="project" value="UniProtKB-KW"/>
</dbReference>
<dbReference type="EMBL" id="JACHVQ010000001">
    <property type="protein sequence ID" value="MBB2892568.1"/>
    <property type="molecule type" value="Genomic_DNA"/>
</dbReference>
<reference evidence="4 5" key="1">
    <citation type="submission" date="2020-08" db="EMBL/GenBank/DDBJ databases">
        <title>Sequencing the genomes of 1000 actinobacteria strains.</title>
        <authorList>
            <person name="Klenk H.-P."/>
        </authorList>
    </citation>
    <scope>NUCLEOTIDE SEQUENCE [LARGE SCALE GENOMIC DNA]</scope>
    <source>
        <strain evidence="4 5">DSM 105369</strain>
    </source>
</reference>
<dbReference type="PANTHER" id="PTHR16305:SF28">
    <property type="entry name" value="GUANYLATE CYCLASE DOMAIN-CONTAINING PROTEIN"/>
    <property type="match status" value="1"/>
</dbReference>
<protein>
    <submittedName>
        <fullName evidence="4">Class 3 adenylate cyclase</fullName>
    </submittedName>
</protein>
<dbReference type="InterPro" id="IPR029787">
    <property type="entry name" value="Nucleotide_cyclase"/>
</dbReference>
<organism evidence="4 5">
    <name type="scientific">Flexivirga oryzae</name>
    <dbReference type="NCBI Taxonomy" id="1794944"/>
    <lineage>
        <taxon>Bacteria</taxon>
        <taxon>Bacillati</taxon>
        <taxon>Actinomycetota</taxon>
        <taxon>Actinomycetes</taxon>
        <taxon>Micrococcales</taxon>
        <taxon>Dermacoccaceae</taxon>
        <taxon>Flexivirga</taxon>
    </lineage>
</organism>
<evidence type="ECO:0000256" key="1">
    <source>
        <dbReference type="ARBA" id="ARBA00022741"/>
    </source>
</evidence>
<name>A0A839N4A7_9MICO</name>
<comment type="caution">
    <text evidence="4">The sequence shown here is derived from an EMBL/GenBank/DDBJ whole genome shotgun (WGS) entry which is preliminary data.</text>
</comment>
<dbReference type="GO" id="GO:0035556">
    <property type="term" value="P:intracellular signal transduction"/>
    <property type="evidence" value="ECO:0007669"/>
    <property type="project" value="InterPro"/>
</dbReference>
<feature type="domain" description="Guanylate cyclase" evidence="3">
    <location>
        <begin position="39"/>
        <end position="168"/>
    </location>
</feature>
<dbReference type="PROSITE" id="PS50125">
    <property type="entry name" value="GUANYLATE_CYCLASE_2"/>
    <property type="match status" value="1"/>
</dbReference>
<dbReference type="InterPro" id="IPR041664">
    <property type="entry name" value="AAA_16"/>
</dbReference>
<dbReference type="Pfam" id="PF13191">
    <property type="entry name" value="AAA_16"/>
    <property type="match status" value="1"/>
</dbReference>
<evidence type="ECO:0000313" key="4">
    <source>
        <dbReference type="EMBL" id="MBB2892568.1"/>
    </source>
</evidence>
<dbReference type="GO" id="GO:0009190">
    <property type="term" value="P:cyclic nucleotide biosynthetic process"/>
    <property type="evidence" value="ECO:0007669"/>
    <property type="project" value="InterPro"/>
</dbReference>
<dbReference type="Pfam" id="PF13240">
    <property type="entry name" value="Zn_Ribbon_1"/>
    <property type="match status" value="1"/>
</dbReference>
<gene>
    <name evidence="4" type="ORF">FHU39_002552</name>
</gene>
<dbReference type="GO" id="GO:0004016">
    <property type="term" value="F:adenylate cyclase activity"/>
    <property type="evidence" value="ECO:0007669"/>
    <property type="project" value="UniProtKB-ARBA"/>
</dbReference>
<dbReference type="Gene3D" id="3.30.70.1230">
    <property type="entry name" value="Nucleotide cyclase"/>
    <property type="match status" value="1"/>
</dbReference>
<dbReference type="PANTHER" id="PTHR16305">
    <property type="entry name" value="TESTICULAR SOLUBLE ADENYLYL CYCLASE"/>
    <property type="match status" value="1"/>
</dbReference>
<sequence length="1031" mass="111532">MRTCARCGADLPDGARFCASCGAAVTQGGLQAPVRKHVVILFCDIVGSTTLGESADPEALRQRLARYFDAVSRVIWAHGGTVEKFIGDAVMAVFGVPSTREDDAVRAVRAAGGIHEAVAELSGRFEQEIGVGLHVRIGVNSGEVFVTHQPDGQFSVTGDAVNTAQRLEAAAGEDETYLGDTVAELVRADIVLDDVGEILHKGKSLPQHVFRVATDQDRVLEVREPAFVGRQAELDDLAAVADRSAARRQGWLLTYVGDAGIGKSRLIRQFLAGREERLRVVAGSCDAMSTGAFAPLGRWLDGLADDWHGYVEELLGEDAAPVLQRLRSAVGLSDSPTSVEDVVWAVRAVLAAICDTSPVASVWDDLHWGTVTQLDFIGRLAAACRTLPVLTICLARPELFEVDASWGGGRKARVEDVEPLDYDEMLAVAAERIALQAGDANITAEDLVQRADGNPQVVQLLAQSAAAGGALPASVTQLYEAALDRLGADERAVVETAAVYGRHFPGEPVAAVADVAEPAAVLDRLRDRNVFELTGDGGYRFAQTVFMQTAYRTMPKRTRITRHSVLADWVDAHRDLVRADAVSLIASHRQRAFDLSQEIDGSLTERRTLQALAADAATESLRAMRLRGDPDTARAIDRLLDVLPAGDARHFELAHVVVLERTDIADLKQWSGWLDRLDAAMAADPVWQVVRTATRHWGAARGGDLTLDEIRAEGRRLLTRLDSSSEADPYAVDLVSIYLAEAEADLGHLATCHELCLVGVARTREHGLAFSERMWRNFDLQVAYAGSTPTDDVVAQARTLQDLVSGHRNIWRTTTAVLAGALSMRGDLDEARSWWTQLRADLQDVPARLRAYDLQHYPRLLLADGSPAESARYWAERAAETELPSFVASMLGSAARDAIFDGDLDFAVECCRQLVAVELPPGLAFLEDVNTAYMLAVQCALRGDRVGALHQITVPAQVDRPEESPIEAAFMHAMTAIVERLLGDDAASQVAADLARAALTDKGAAALVPQVDLWVGNADKLRADDWKNMAS</sequence>
<evidence type="ECO:0000256" key="2">
    <source>
        <dbReference type="ARBA" id="ARBA00022840"/>
    </source>
</evidence>
<dbReference type="AlphaFoldDB" id="A0A839N4A7"/>
<keyword evidence="5" id="KW-1185">Reference proteome</keyword>
<proteinExistence type="predicted"/>
<dbReference type="SUPFAM" id="SSF55073">
    <property type="entry name" value="Nucleotide cyclase"/>
    <property type="match status" value="1"/>
</dbReference>
<dbReference type="InterPro" id="IPR001054">
    <property type="entry name" value="A/G_cyclase"/>
</dbReference>
<dbReference type="SMART" id="SM00044">
    <property type="entry name" value="CYCc"/>
    <property type="match status" value="1"/>
</dbReference>
<keyword evidence="2" id="KW-0067">ATP-binding</keyword>
<keyword evidence="1" id="KW-0547">Nucleotide-binding</keyword>
<accession>A0A839N4A7</accession>
<dbReference type="InterPro" id="IPR026870">
    <property type="entry name" value="Zinc_ribbon_dom"/>
</dbReference>
<dbReference type="Proteomes" id="UP000559182">
    <property type="component" value="Unassembled WGS sequence"/>
</dbReference>
<dbReference type="CDD" id="cd07302">
    <property type="entry name" value="CHD"/>
    <property type="match status" value="1"/>
</dbReference>
<evidence type="ECO:0000313" key="5">
    <source>
        <dbReference type="Proteomes" id="UP000559182"/>
    </source>
</evidence>